<dbReference type="GO" id="GO:0005886">
    <property type="term" value="C:plasma membrane"/>
    <property type="evidence" value="ECO:0007669"/>
    <property type="project" value="InterPro"/>
</dbReference>
<dbReference type="EMBL" id="AP021881">
    <property type="protein sequence ID" value="BBP01507.1"/>
    <property type="molecule type" value="Genomic_DNA"/>
</dbReference>
<keyword evidence="4" id="KW-0288">FMN</keyword>
<dbReference type="Pfam" id="PF04205">
    <property type="entry name" value="FMN_bind"/>
    <property type="match status" value="1"/>
</dbReference>
<evidence type="ECO:0000313" key="7">
    <source>
        <dbReference type="EMBL" id="BBP01507.1"/>
    </source>
</evidence>
<name>A0A809SEK5_9PROT</name>
<evidence type="ECO:0000256" key="2">
    <source>
        <dbReference type="ARBA" id="ARBA00022553"/>
    </source>
</evidence>
<reference evidence="8" key="1">
    <citation type="submission" date="2019-11" db="EMBL/GenBank/DDBJ databases">
        <title>Isolation and characterization of a novel species in the genus Sulfuriferula.</title>
        <authorList>
            <person name="Mochizuki J."/>
            <person name="Kojima H."/>
            <person name="Fukui M."/>
        </authorList>
    </citation>
    <scope>NUCLEOTIDE SEQUENCE [LARGE SCALE GENOMIC DNA]</scope>
    <source>
        <strain evidence="8">SGTM</strain>
    </source>
</reference>
<dbReference type="GO" id="GO:0009055">
    <property type="term" value="F:electron transfer activity"/>
    <property type="evidence" value="ECO:0007669"/>
    <property type="project" value="InterPro"/>
</dbReference>
<dbReference type="PANTHER" id="PTHR36118:SF1">
    <property type="entry name" value="ION-TRANSLOCATING OXIDOREDUCTASE COMPLEX SUBUNIT G"/>
    <property type="match status" value="1"/>
</dbReference>
<gene>
    <name evidence="7" type="ORF">SFSGTM_22150</name>
</gene>
<sequence length="181" mass="19800">MKNLDRWLMVPALIIPAAVTAPAFAMQYMTVEQAQKVLFPSADKFEAKVITLSAEQKAAIEASSGVHVRVDEVKAWMVSQAGKPAGWFLLDEVYGKHEFITYTVAIGTDGAVKGVEILDYRETHGSEVNNAKWRAQFVGKKAGDTLKLDEDIKNISGATLSCKHMTDGVKRLLATYAAVLK</sequence>
<keyword evidence="3" id="KW-0285">Flavoprotein</keyword>
<dbReference type="RefSeq" id="WP_162085277.1">
    <property type="nucleotide sequence ID" value="NZ_AP021881.1"/>
</dbReference>
<dbReference type="InterPro" id="IPR010209">
    <property type="entry name" value="Ion_transpt_RnfG/RsxG"/>
</dbReference>
<evidence type="ECO:0000256" key="3">
    <source>
        <dbReference type="ARBA" id="ARBA00022630"/>
    </source>
</evidence>
<accession>A0A809SEK5</accession>
<evidence type="ECO:0000256" key="1">
    <source>
        <dbReference type="ARBA" id="ARBA00022448"/>
    </source>
</evidence>
<dbReference type="Proteomes" id="UP000463939">
    <property type="component" value="Chromosome"/>
</dbReference>
<protein>
    <recommendedName>
        <fullName evidence="6">FMN-binding domain-containing protein</fullName>
    </recommendedName>
</protein>
<dbReference type="InterPro" id="IPR007329">
    <property type="entry name" value="FMN-bd"/>
</dbReference>
<keyword evidence="8" id="KW-1185">Reference proteome</keyword>
<dbReference type="PANTHER" id="PTHR36118">
    <property type="entry name" value="ION-TRANSLOCATING OXIDOREDUCTASE COMPLEX SUBUNIT G"/>
    <property type="match status" value="1"/>
</dbReference>
<evidence type="ECO:0000313" key="8">
    <source>
        <dbReference type="Proteomes" id="UP000463939"/>
    </source>
</evidence>
<evidence type="ECO:0000256" key="4">
    <source>
        <dbReference type="ARBA" id="ARBA00022643"/>
    </source>
</evidence>
<evidence type="ECO:0000259" key="6">
    <source>
        <dbReference type="SMART" id="SM00900"/>
    </source>
</evidence>
<dbReference type="KEGG" id="sniv:SFSGTM_22150"/>
<dbReference type="GO" id="GO:0010181">
    <property type="term" value="F:FMN binding"/>
    <property type="evidence" value="ECO:0007669"/>
    <property type="project" value="InterPro"/>
</dbReference>
<dbReference type="AlphaFoldDB" id="A0A809SEK5"/>
<keyword evidence="2" id="KW-0597">Phosphoprotein</keyword>
<feature type="domain" description="FMN-binding" evidence="6">
    <location>
        <begin position="95"/>
        <end position="176"/>
    </location>
</feature>
<dbReference type="SMART" id="SM00900">
    <property type="entry name" value="FMN_bind"/>
    <property type="match status" value="1"/>
</dbReference>
<dbReference type="GO" id="GO:0022900">
    <property type="term" value="P:electron transport chain"/>
    <property type="evidence" value="ECO:0007669"/>
    <property type="project" value="InterPro"/>
</dbReference>
<keyword evidence="1" id="KW-0813">Transport</keyword>
<keyword evidence="5" id="KW-0249">Electron transport</keyword>
<evidence type="ECO:0000256" key="5">
    <source>
        <dbReference type="ARBA" id="ARBA00022982"/>
    </source>
</evidence>
<proteinExistence type="predicted"/>
<organism evidence="7 8">
    <name type="scientific">Sulfuriferula nivalis</name>
    <dbReference type="NCBI Taxonomy" id="2675298"/>
    <lineage>
        <taxon>Bacteria</taxon>
        <taxon>Pseudomonadati</taxon>
        <taxon>Pseudomonadota</taxon>
        <taxon>Betaproteobacteria</taxon>
        <taxon>Nitrosomonadales</taxon>
        <taxon>Sulfuricellaceae</taxon>
        <taxon>Sulfuriferula</taxon>
    </lineage>
</organism>